<feature type="transmembrane region" description="Helical" evidence="1">
    <location>
        <begin position="52"/>
        <end position="75"/>
    </location>
</feature>
<keyword evidence="1" id="KW-0812">Transmembrane</keyword>
<accession>A0A5C0ASU5</accession>
<organism evidence="2 3">
    <name type="scientific">Pigmentiphaga aceris</name>
    <dbReference type="NCBI Taxonomy" id="1940612"/>
    <lineage>
        <taxon>Bacteria</taxon>
        <taxon>Pseudomonadati</taxon>
        <taxon>Pseudomonadota</taxon>
        <taxon>Betaproteobacteria</taxon>
        <taxon>Burkholderiales</taxon>
        <taxon>Alcaligenaceae</taxon>
        <taxon>Pigmentiphaga</taxon>
    </lineage>
</organism>
<dbReference type="KEGG" id="pacr:FXN63_01870"/>
<dbReference type="Proteomes" id="UP000325161">
    <property type="component" value="Chromosome"/>
</dbReference>
<protein>
    <submittedName>
        <fullName evidence="2">DUF445 domain-containing protein</fullName>
    </submittedName>
</protein>
<dbReference type="InterPro" id="IPR007383">
    <property type="entry name" value="DUF445"/>
</dbReference>
<dbReference type="GO" id="GO:0005886">
    <property type="term" value="C:plasma membrane"/>
    <property type="evidence" value="ECO:0007669"/>
    <property type="project" value="TreeGrafter"/>
</dbReference>
<dbReference type="PANTHER" id="PTHR38442">
    <property type="entry name" value="INNER MEMBRANE PROTEIN-RELATED"/>
    <property type="match status" value="1"/>
</dbReference>
<dbReference type="Pfam" id="PF04286">
    <property type="entry name" value="DUF445"/>
    <property type="match status" value="1"/>
</dbReference>
<dbReference type="OrthoDB" id="9769590at2"/>
<evidence type="ECO:0000313" key="2">
    <source>
        <dbReference type="EMBL" id="QEI04726.1"/>
    </source>
</evidence>
<dbReference type="AlphaFoldDB" id="A0A5C0ASU5"/>
<sequence>MPPTTPSAIDYDDTRRRALRRMQVIATGLLIAVALLYVLAVSLRAHHGAWDYVAAFAEAAMIGALADWFAVVALFRHPLGMRFIPHTAIIPKNKNRIADNLGQFVQGEFFATERVLKALRDLHPGRRLAILLSTPSQADRLASAALQMAGYALTALNEKAVQRWLQNVAGDLVRRLDLATLIGEVLDLLTRNGRHQELLDRLLARAAAFLNEPEVRENIEARAQEHIPLYFQTLKKYGAEKVVSRVLEVVASILTEIDKDPAHPLRATLDEGLAKMVERLRADDSLREQVEQWKAGLATDPAVARYLARVWADLREWMGKAAQDPSTVPHVSVVIQRVGRALAADDRMKAWIDDELATHVPGLLDSLRPRLARFIAEKVREWNESEIVEKLELNIGRDLQFIRINGTLVGGGVGLLLHAVTQWLTG</sequence>
<dbReference type="RefSeq" id="WP_148812308.1">
    <property type="nucleotide sequence ID" value="NZ_CP043046.1"/>
</dbReference>
<evidence type="ECO:0000313" key="3">
    <source>
        <dbReference type="Proteomes" id="UP000325161"/>
    </source>
</evidence>
<keyword evidence="3" id="KW-1185">Reference proteome</keyword>
<keyword evidence="1" id="KW-1133">Transmembrane helix</keyword>
<keyword evidence="1" id="KW-0472">Membrane</keyword>
<dbReference type="PANTHER" id="PTHR38442:SF1">
    <property type="entry name" value="INNER MEMBRANE PROTEIN"/>
    <property type="match status" value="1"/>
</dbReference>
<proteinExistence type="predicted"/>
<reference evidence="2 3" key="1">
    <citation type="submission" date="2019-08" db="EMBL/GenBank/DDBJ databases">
        <title>Amphibian skin-associated Pigmentiphaga: genome sequence and occurrence across geography and hosts.</title>
        <authorList>
            <person name="Bletz M.C."/>
            <person name="Bunk B."/>
            <person name="Sproeer C."/>
            <person name="Biwer P."/>
            <person name="Reiter S."/>
            <person name="Rabemananjara F.C.E."/>
            <person name="Schulz S."/>
            <person name="Overmann J."/>
            <person name="Vences M."/>
        </authorList>
    </citation>
    <scope>NUCLEOTIDE SEQUENCE [LARGE SCALE GENOMIC DNA]</scope>
    <source>
        <strain evidence="2 3">Mada1488</strain>
    </source>
</reference>
<evidence type="ECO:0000256" key="1">
    <source>
        <dbReference type="SAM" id="Phobius"/>
    </source>
</evidence>
<feature type="transmembrane region" description="Helical" evidence="1">
    <location>
        <begin position="24"/>
        <end position="46"/>
    </location>
</feature>
<name>A0A5C0ASU5_9BURK</name>
<gene>
    <name evidence="2" type="ORF">FXN63_01870</name>
</gene>
<dbReference type="EMBL" id="CP043046">
    <property type="protein sequence ID" value="QEI04726.1"/>
    <property type="molecule type" value="Genomic_DNA"/>
</dbReference>